<evidence type="ECO:0000313" key="2">
    <source>
        <dbReference type="Proteomes" id="UP000252107"/>
    </source>
</evidence>
<reference evidence="1" key="1">
    <citation type="submission" date="2016-04" db="EMBL/GenBank/DDBJ databases">
        <authorList>
            <person name="Tabuchi Yagui T.R."/>
        </authorList>
    </citation>
    <scope>NUCLEOTIDE SEQUENCE [LARGE SCALE GENOMIC DNA]</scope>
    <source>
        <strain evidence="1">NIES-26</strain>
    </source>
</reference>
<dbReference type="InterPro" id="IPR036388">
    <property type="entry name" value="WH-like_DNA-bd_sf"/>
</dbReference>
<dbReference type="InterPro" id="IPR000792">
    <property type="entry name" value="Tscrpt_reg_LuxR_C"/>
</dbReference>
<comment type="caution">
    <text evidence="1">The sequence shown here is derived from an EMBL/GenBank/DDBJ whole genome shotgun (WGS) entry which is preliminary data.</text>
</comment>
<keyword evidence="2" id="KW-1185">Reference proteome</keyword>
<dbReference type="GO" id="GO:0006355">
    <property type="term" value="P:regulation of DNA-templated transcription"/>
    <property type="evidence" value="ECO:0007669"/>
    <property type="project" value="InterPro"/>
</dbReference>
<dbReference type="SUPFAM" id="SSF46894">
    <property type="entry name" value="C-terminal effector domain of the bipartite response regulators"/>
    <property type="match status" value="1"/>
</dbReference>
<sequence length="202" mass="23157">MIALTQTLTQTALKQQPSVQLRALQQAAFLQKVLEGLGDGILILTATGELVHANAVAYHICCQLNQGHFNSNFIPPAIWDLCQSLLDSRSLVSEQVMMLSNEIVLDKSTTFHIRVRLLDLDRFQLPCFLVTIENRYESLKNTTISEIKKYDLTPREAEIWYLYKGNYSYKEMAAKLYITLNTVKKHMKNIHAKRQCFLAINH</sequence>
<dbReference type="Gene3D" id="1.10.10.10">
    <property type="entry name" value="Winged helix-like DNA-binding domain superfamily/Winged helix DNA-binding domain"/>
    <property type="match status" value="1"/>
</dbReference>
<evidence type="ECO:0000313" key="1">
    <source>
        <dbReference type="EMBL" id="RCJ42283.1"/>
    </source>
</evidence>
<organism evidence="1 2">
    <name type="scientific">Nostoc minutum NIES-26</name>
    <dbReference type="NCBI Taxonomy" id="1844469"/>
    <lineage>
        <taxon>Bacteria</taxon>
        <taxon>Bacillati</taxon>
        <taxon>Cyanobacteriota</taxon>
        <taxon>Cyanophyceae</taxon>
        <taxon>Nostocales</taxon>
        <taxon>Nostocaceae</taxon>
        <taxon>Nostoc</taxon>
    </lineage>
</organism>
<dbReference type="InterPro" id="IPR016032">
    <property type="entry name" value="Sig_transdc_resp-reg_C-effctor"/>
</dbReference>
<gene>
    <name evidence="1" type="ORF">A6770_07825</name>
</gene>
<accession>A0A367S2Q2</accession>
<dbReference type="PRINTS" id="PR00038">
    <property type="entry name" value="HTHLUXR"/>
</dbReference>
<dbReference type="GO" id="GO:0003677">
    <property type="term" value="F:DNA binding"/>
    <property type="evidence" value="ECO:0007669"/>
    <property type="project" value="InterPro"/>
</dbReference>
<protein>
    <submittedName>
        <fullName evidence="1">Helix-turn-helix transcriptional regulator</fullName>
    </submittedName>
</protein>
<proteinExistence type="predicted"/>
<name>A0A367S2Q2_9NOSO</name>
<dbReference type="EMBL" id="LXQD01000012">
    <property type="protein sequence ID" value="RCJ42283.1"/>
    <property type="molecule type" value="Genomic_DNA"/>
</dbReference>
<dbReference type="Proteomes" id="UP000252107">
    <property type="component" value="Unassembled WGS sequence"/>
</dbReference>
<dbReference type="AlphaFoldDB" id="A0A367S2Q2"/>